<accession>A0AAD7W1Z0</accession>
<dbReference type="InterPro" id="IPR046347">
    <property type="entry name" value="bZIP_sf"/>
</dbReference>
<dbReference type="GO" id="GO:0000981">
    <property type="term" value="F:DNA-binding transcription factor activity, RNA polymerase II-specific"/>
    <property type="evidence" value="ECO:0007669"/>
    <property type="project" value="TreeGrafter"/>
</dbReference>
<feature type="region of interest" description="Disordered" evidence="2">
    <location>
        <begin position="142"/>
        <end position="175"/>
    </location>
</feature>
<dbReference type="Proteomes" id="UP001221898">
    <property type="component" value="Unassembled WGS sequence"/>
</dbReference>
<feature type="coiled-coil region" evidence="1">
    <location>
        <begin position="87"/>
        <end position="132"/>
    </location>
</feature>
<dbReference type="GO" id="GO:0005634">
    <property type="term" value="C:nucleus"/>
    <property type="evidence" value="ECO:0007669"/>
    <property type="project" value="TreeGrafter"/>
</dbReference>
<evidence type="ECO:0000256" key="1">
    <source>
        <dbReference type="SAM" id="Coils"/>
    </source>
</evidence>
<comment type="caution">
    <text evidence="4">The sequence shown here is derived from an EMBL/GenBank/DDBJ whole genome shotgun (WGS) entry which is preliminary data.</text>
</comment>
<dbReference type="SMART" id="SM00338">
    <property type="entry name" value="BRLZ"/>
    <property type="match status" value="1"/>
</dbReference>
<evidence type="ECO:0000259" key="3">
    <source>
        <dbReference type="PROSITE" id="PS50217"/>
    </source>
</evidence>
<proteinExistence type="predicted"/>
<dbReference type="PROSITE" id="PS50217">
    <property type="entry name" value="BZIP"/>
    <property type="match status" value="1"/>
</dbReference>
<reference evidence="4" key="1">
    <citation type="journal article" date="2023" name="Science">
        <title>Genome structures resolve the early diversification of teleost fishes.</title>
        <authorList>
            <person name="Parey E."/>
            <person name="Louis A."/>
            <person name="Montfort J."/>
            <person name="Bouchez O."/>
            <person name="Roques C."/>
            <person name="Iampietro C."/>
            <person name="Lluch J."/>
            <person name="Castinel A."/>
            <person name="Donnadieu C."/>
            <person name="Desvignes T."/>
            <person name="Floi Bucao C."/>
            <person name="Jouanno E."/>
            <person name="Wen M."/>
            <person name="Mejri S."/>
            <person name="Dirks R."/>
            <person name="Jansen H."/>
            <person name="Henkel C."/>
            <person name="Chen W.J."/>
            <person name="Zahm M."/>
            <person name="Cabau C."/>
            <person name="Klopp C."/>
            <person name="Thompson A.W."/>
            <person name="Robinson-Rechavi M."/>
            <person name="Braasch I."/>
            <person name="Lecointre G."/>
            <person name="Bobe J."/>
            <person name="Postlethwait J.H."/>
            <person name="Berthelot C."/>
            <person name="Roest Crollius H."/>
            <person name="Guiguen Y."/>
        </authorList>
    </citation>
    <scope>NUCLEOTIDE SEQUENCE</scope>
    <source>
        <strain evidence="4">NC1722</strain>
    </source>
</reference>
<dbReference type="EMBL" id="JAINUG010000409">
    <property type="protein sequence ID" value="KAJ8372274.1"/>
    <property type="molecule type" value="Genomic_DNA"/>
</dbReference>
<dbReference type="Pfam" id="PF00170">
    <property type="entry name" value="bZIP_1"/>
    <property type="match status" value="1"/>
</dbReference>
<organism evidence="4 5">
    <name type="scientific">Aldrovandia affinis</name>
    <dbReference type="NCBI Taxonomy" id="143900"/>
    <lineage>
        <taxon>Eukaryota</taxon>
        <taxon>Metazoa</taxon>
        <taxon>Chordata</taxon>
        <taxon>Craniata</taxon>
        <taxon>Vertebrata</taxon>
        <taxon>Euteleostomi</taxon>
        <taxon>Actinopterygii</taxon>
        <taxon>Neopterygii</taxon>
        <taxon>Teleostei</taxon>
        <taxon>Notacanthiformes</taxon>
        <taxon>Halosauridae</taxon>
        <taxon>Aldrovandia</taxon>
    </lineage>
</organism>
<dbReference type="PANTHER" id="PTHR23351:SF25">
    <property type="entry name" value="FOS-RELATED ANTIGEN 2"/>
    <property type="match status" value="1"/>
</dbReference>
<feature type="region of interest" description="Disordered" evidence="2">
    <location>
        <begin position="188"/>
        <end position="209"/>
    </location>
</feature>
<protein>
    <recommendedName>
        <fullName evidence="3">BZIP domain-containing protein</fullName>
    </recommendedName>
</protein>
<evidence type="ECO:0000256" key="2">
    <source>
        <dbReference type="SAM" id="MobiDB-lite"/>
    </source>
</evidence>
<feature type="region of interest" description="Disordered" evidence="2">
    <location>
        <begin position="230"/>
        <end position="279"/>
    </location>
</feature>
<dbReference type="CDD" id="cd14721">
    <property type="entry name" value="bZIP_Fos"/>
    <property type="match status" value="1"/>
</dbReference>
<dbReference type="InterPro" id="IPR004827">
    <property type="entry name" value="bZIP"/>
</dbReference>
<keyword evidence="1" id="KW-0175">Coiled coil</keyword>
<dbReference type="InterPro" id="IPR000837">
    <property type="entry name" value="AP-1"/>
</dbReference>
<keyword evidence="5" id="KW-1185">Reference proteome</keyword>
<dbReference type="Gene3D" id="1.20.5.170">
    <property type="match status" value="1"/>
</dbReference>
<dbReference type="PANTHER" id="PTHR23351">
    <property type="entry name" value="FOS TRANSCRIPTION FACTOR-RELATED"/>
    <property type="match status" value="1"/>
</dbReference>
<sequence>MRTDKALFRQGSVFDSWRVRHSWCDSTAPPPHLGTETPGQHKFSLGGPAQFIPSLNAIASSQDLQWLLSPEELERRRVRRERNKMAAAKCRNRRRELTDTLQNETDQLESNKAGLQKEIAGLEKQKEKLELVLEAHMPICKIQSSDSDSDQGPGGSAGGRGIKTEPKDSAVTGPSCRKRLAKLKMSLPAAAAAAPSPPEPESLHTPTLVSTPSLTPFTASMIFTYPSAPLDSQPHSSSSSLVTAHSLQKPQPCGVAHRRSSSSGDQSDHSLNSPTLLTL</sequence>
<evidence type="ECO:0000313" key="4">
    <source>
        <dbReference type="EMBL" id="KAJ8372274.1"/>
    </source>
</evidence>
<evidence type="ECO:0000313" key="5">
    <source>
        <dbReference type="Proteomes" id="UP001221898"/>
    </source>
</evidence>
<dbReference type="SUPFAM" id="SSF57959">
    <property type="entry name" value="Leucine zipper domain"/>
    <property type="match status" value="1"/>
</dbReference>
<dbReference type="PROSITE" id="PS00036">
    <property type="entry name" value="BZIP_BASIC"/>
    <property type="match status" value="1"/>
</dbReference>
<dbReference type="PRINTS" id="PR00042">
    <property type="entry name" value="LEUZIPPRFOS"/>
</dbReference>
<feature type="compositionally biased region" description="Low complexity" evidence="2">
    <location>
        <begin position="261"/>
        <end position="273"/>
    </location>
</feature>
<feature type="domain" description="BZIP" evidence="3">
    <location>
        <begin position="73"/>
        <end position="136"/>
    </location>
</feature>
<dbReference type="GO" id="GO:0000978">
    <property type="term" value="F:RNA polymerase II cis-regulatory region sequence-specific DNA binding"/>
    <property type="evidence" value="ECO:0007669"/>
    <property type="project" value="TreeGrafter"/>
</dbReference>
<feature type="compositionally biased region" description="Gly residues" evidence="2">
    <location>
        <begin position="152"/>
        <end position="161"/>
    </location>
</feature>
<name>A0AAD7W1Z0_9TELE</name>
<dbReference type="AlphaFoldDB" id="A0AAD7W1Z0"/>
<gene>
    <name evidence="4" type="ORF">AAFF_G00291290</name>
</gene>
<dbReference type="FunFam" id="1.20.5.170:FF:000006">
    <property type="entry name" value="fos-related antigen 2 isoform X1"/>
    <property type="match status" value="1"/>
</dbReference>